<gene>
    <name evidence="12" type="primary">LOC100899524</name>
</gene>
<keyword evidence="9" id="KW-0472">Membrane</keyword>
<dbReference type="GO" id="GO:0000139">
    <property type="term" value="C:Golgi membrane"/>
    <property type="evidence" value="ECO:0007669"/>
    <property type="project" value="UniProtKB-SubCell"/>
</dbReference>
<reference evidence="12" key="1">
    <citation type="submission" date="2025-08" db="UniProtKB">
        <authorList>
            <consortium name="RefSeq"/>
        </authorList>
    </citation>
    <scope>IDENTIFICATION</scope>
</reference>
<evidence type="ECO:0000313" key="12">
    <source>
        <dbReference type="RefSeq" id="XP_028969163.1"/>
    </source>
</evidence>
<evidence type="ECO:0000256" key="9">
    <source>
        <dbReference type="ARBA" id="ARBA00023136"/>
    </source>
</evidence>
<dbReference type="Pfam" id="PF01762">
    <property type="entry name" value="Galactosyl_T"/>
    <property type="match status" value="1"/>
</dbReference>
<evidence type="ECO:0000256" key="10">
    <source>
        <dbReference type="RuleBase" id="RU363063"/>
    </source>
</evidence>
<dbReference type="PANTHER" id="PTHR11214">
    <property type="entry name" value="BETA-1,3-N-ACETYLGLUCOSAMINYLTRANSFERASE"/>
    <property type="match status" value="1"/>
</dbReference>
<dbReference type="EC" id="2.4.1.-" evidence="10"/>
<keyword evidence="8 10" id="KW-0333">Golgi apparatus</keyword>
<evidence type="ECO:0000313" key="11">
    <source>
        <dbReference type="Proteomes" id="UP000694867"/>
    </source>
</evidence>
<comment type="similarity">
    <text evidence="2 10">Belongs to the glycosyltransferase 31 family.</text>
</comment>
<evidence type="ECO:0000256" key="6">
    <source>
        <dbReference type="ARBA" id="ARBA00022968"/>
    </source>
</evidence>
<evidence type="ECO:0000256" key="2">
    <source>
        <dbReference type="ARBA" id="ARBA00008661"/>
    </source>
</evidence>
<keyword evidence="11" id="KW-1185">Reference proteome</keyword>
<evidence type="ECO:0000256" key="1">
    <source>
        <dbReference type="ARBA" id="ARBA00004323"/>
    </source>
</evidence>
<dbReference type="Proteomes" id="UP000694867">
    <property type="component" value="Unplaced"/>
</dbReference>
<evidence type="ECO:0000256" key="7">
    <source>
        <dbReference type="ARBA" id="ARBA00022989"/>
    </source>
</evidence>
<dbReference type="GO" id="GO:0016758">
    <property type="term" value="F:hexosyltransferase activity"/>
    <property type="evidence" value="ECO:0007669"/>
    <property type="project" value="InterPro"/>
</dbReference>
<protein>
    <recommendedName>
        <fullName evidence="10">Hexosyltransferase</fullName>
        <ecNumber evidence="10">2.4.1.-</ecNumber>
    </recommendedName>
</protein>
<keyword evidence="7" id="KW-1133">Transmembrane helix</keyword>
<evidence type="ECO:0000256" key="4">
    <source>
        <dbReference type="ARBA" id="ARBA00022679"/>
    </source>
</evidence>
<keyword evidence="4" id="KW-0808">Transferase</keyword>
<dbReference type="PANTHER" id="PTHR11214:SF376">
    <property type="entry name" value="HEXOSYLTRANSFERASE"/>
    <property type="match status" value="1"/>
</dbReference>
<dbReference type="GO" id="GO:0006493">
    <property type="term" value="P:protein O-linked glycosylation"/>
    <property type="evidence" value="ECO:0007669"/>
    <property type="project" value="TreeGrafter"/>
</dbReference>
<keyword evidence="6" id="KW-0735">Signal-anchor</keyword>
<comment type="subcellular location">
    <subcellularLocation>
        <location evidence="1 10">Golgi apparatus membrane</location>
        <topology evidence="1 10">Single-pass type II membrane protein</topology>
    </subcellularLocation>
</comment>
<dbReference type="KEGG" id="goe:100899524"/>
<keyword evidence="3 10" id="KW-0328">Glycosyltransferase</keyword>
<evidence type="ECO:0000256" key="5">
    <source>
        <dbReference type="ARBA" id="ARBA00022692"/>
    </source>
</evidence>
<name>A0AAJ7SI92_9ACAR</name>
<evidence type="ECO:0000256" key="3">
    <source>
        <dbReference type="ARBA" id="ARBA00022676"/>
    </source>
</evidence>
<dbReference type="InterPro" id="IPR002659">
    <property type="entry name" value="Glyco_trans_31"/>
</dbReference>
<dbReference type="AlphaFoldDB" id="A0AAJ7SI92"/>
<dbReference type="Gene3D" id="3.90.550.50">
    <property type="match status" value="1"/>
</dbReference>
<proteinExistence type="inferred from homology"/>
<evidence type="ECO:0000256" key="8">
    <source>
        <dbReference type="ARBA" id="ARBA00023034"/>
    </source>
</evidence>
<organism evidence="11 12">
    <name type="scientific">Galendromus occidentalis</name>
    <name type="common">western predatory mite</name>
    <dbReference type="NCBI Taxonomy" id="34638"/>
    <lineage>
        <taxon>Eukaryota</taxon>
        <taxon>Metazoa</taxon>
        <taxon>Ecdysozoa</taxon>
        <taxon>Arthropoda</taxon>
        <taxon>Chelicerata</taxon>
        <taxon>Arachnida</taxon>
        <taxon>Acari</taxon>
        <taxon>Parasitiformes</taxon>
        <taxon>Mesostigmata</taxon>
        <taxon>Gamasina</taxon>
        <taxon>Phytoseioidea</taxon>
        <taxon>Phytoseiidae</taxon>
        <taxon>Typhlodrominae</taxon>
        <taxon>Galendromus</taxon>
    </lineage>
</organism>
<dbReference type="RefSeq" id="XP_028969163.1">
    <property type="nucleotide sequence ID" value="XM_029113330.1"/>
</dbReference>
<keyword evidence="5" id="KW-0812">Transmembrane</keyword>
<dbReference type="GeneID" id="100899524"/>
<sequence length="347" mass="40206">MSSMRLRPKHFRNSLLIASVIITVLILFASPSKRTVPEVQLHPAAQRKRQRGISHEPLLLTPRKIPDFCTDKQIKTLFLVHTAPSHFSDRSQLREYLKKPPDFAVVFALGRTGNSTLDLLVSEEAHLHNDMVIFSFRDTYRNLTLKFVNAIRWIKSECSLPGARSVVKVDDDVWVNMPMLQRYNSQLFVKYSDRILFLATIHCMVWRRVRVARRLESKWFVSKDEYHLPYYPPYCGGLAYIVPFHLLRALVEASYDVPFFWIDDVYATGLLARQAHIGHAQISSYYAMGANENGTSASNWLDIMNVTFGGTNFMFAHMNSDFLRQVRFWLFRSTDERKLGSGKFDVF</sequence>
<accession>A0AAJ7SI92</accession>